<dbReference type="PANTHER" id="PTHR43252:SF6">
    <property type="entry name" value="NEGATIVE TRANSCRIPTION REGULATOR PADR"/>
    <property type="match status" value="1"/>
</dbReference>
<evidence type="ECO:0000259" key="3">
    <source>
        <dbReference type="Pfam" id="PF03551"/>
    </source>
</evidence>
<sequence length="259" mass="28422">MTATFGSETRPSPSQELHSAPSSKSSSMPFLSQSDRYRRTAAGRGHNHPARPLTGVEDRLDVVAPDAGEDGKQPWLTNLLGDLSTRGMVLSRIILGLLALGPMTGYDLKRHFDSTVGHFWSADKAQIYRTLAQLVADRCAEVETVAGSGAPDRQVHRITAAGRAALAEWLASAPERHVERDPFLARVFFGGDLDDDGLRSLLARRREATEAKLERFERMRAEAEASDRGARLRLATLDNGIAHLRTELAWLDAVEEEVA</sequence>
<evidence type="ECO:0000256" key="2">
    <source>
        <dbReference type="SAM" id="MobiDB-lite"/>
    </source>
</evidence>
<feature type="coiled-coil region" evidence="1">
    <location>
        <begin position="199"/>
        <end position="226"/>
    </location>
</feature>
<dbReference type="Gene3D" id="6.10.140.190">
    <property type="match status" value="1"/>
</dbReference>
<dbReference type="EMBL" id="CM001440">
    <property type="protein sequence ID" value="EHR62700.1"/>
    <property type="molecule type" value="Genomic_DNA"/>
</dbReference>
<feature type="compositionally biased region" description="Low complexity" evidence="2">
    <location>
        <begin position="19"/>
        <end position="34"/>
    </location>
</feature>
<evidence type="ECO:0000313" key="6">
    <source>
        <dbReference type="Proteomes" id="UP000002791"/>
    </source>
</evidence>
<keyword evidence="6" id="KW-1185">Reference proteome</keyword>
<feature type="region of interest" description="Disordered" evidence="2">
    <location>
        <begin position="1"/>
        <end position="57"/>
    </location>
</feature>
<dbReference type="eggNOG" id="COG1695">
    <property type="taxonomic scope" value="Bacteria"/>
</dbReference>
<feature type="compositionally biased region" description="Polar residues" evidence="2">
    <location>
        <begin position="1"/>
        <end position="17"/>
    </location>
</feature>
<dbReference type="Proteomes" id="UP000002791">
    <property type="component" value="Chromosome"/>
</dbReference>
<evidence type="ECO:0000313" key="5">
    <source>
        <dbReference type="EMBL" id="EHR62700.1"/>
    </source>
</evidence>
<feature type="domain" description="Transcription regulator PadR C-terminal" evidence="4">
    <location>
        <begin position="180"/>
        <end position="257"/>
    </location>
</feature>
<dbReference type="SUPFAM" id="SSF46785">
    <property type="entry name" value="Winged helix' DNA-binding domain"/>
    <property type="match status" value="1"/>
</dbReference>
<evidence type="ECO:0000259" key="4">
    <source>
        <dbReference type="Pfam" id="PF10400"/>
    </source>
</evidence>
<dbReference type="InterPro" id="IPR018309">
    <property type="entry name" value="Tscrpt_reg_PadR_C"/>
</dbReference>
<gene>
    <name evidence="5" type="ORF">SaccyDRAFT_3876</name>
</gene>
<dbReference type="PANTHER" id="PTHR43252">
    <property type="entry name" value="TRANSCRIPTIONAL REGULATOR YQJI"/>
    <property type="match status" value="1"/>
</dbReference>
<reference evidence="5 6" key="1">
    <citation type="submission" date="2011-11" db="EMBL/GenBank/DDBJ databases">
        <title>The Noncontiguous Finished sequence of Saccharomonospora cyanea NA-134.</title>
        <authorList>
            <consortium name="US DOE Joint Genome Institute"/>
            <person name="Lucas S."/>
            <person name="Han J."/>
            <person name="Lapidus A."/>
            <person name="Cheng J.-F."/>
            <person name="Goodwin L."/>
            <person name="Pitluck S."/>
            <person name="Peters L."/>
            <person name="Ovchinnikova G."/>
            <person name="Lu M."/>
            <person name="Detter J.C."/>
            <person name="Han C."/>
            <person name="Tapia R."/>
            <person name="Land M."/>
            <person name="Hauser L."/>
            <person name="Kyrpides N."/>
            <person name="Ivanova N."/>
            <person name="Pagani I."/>
            <person name="Brambilla E.-M."/>
            <person name="Klenk H.-P."/>
            <person name="Woyke T."/>
        </authorList>
    </citation>
    <scope>NUCLEOTIDE SEQUENCE [LARGE SCALE GENOMIC DNA]</scope>
    <source>
        <strain evidence="5 6">NA-134</strain>
    </source>
</reference>
<dbReference type="Gene3D" id="1.10.10.10">
    <property type="entry name" value="Winged helix-like DNA-binding domain superfamily/Winged helix DNA-binding domain"/>
    <property type="match status" value="1"/>
</dbReference>
<organism evidence="5 6">
    <name type="scientific">Saccharomonospora cyanea NA-134</name>
    <dbReference type="NCBI Taxonomy" id="882082"/>
    <lineage>
        <taxon>Bacteria</taxon>
        <taxon>Bacillati</taxon>
        <taxon>Actinomycetota</taxon>
        <taxon>Actinomycetes</taxon>
        <taxon>Pseudonocardiales</taxon>
        <taxon>Pseudonocardiaceae</taxon>
        <taxon>Saccharomonospora</taxon>
    </lineage>
</organism>
<dbReference type="Pfam" id="PF03551">
    <property type="entry name" value="PadR"/>
    <property type="match status" value="1"/>
</dbReference>
<dbReference type="Pfam" id="PF10400">
    <property type="entry name" value="Vir_act_alpha_C"/>
    <property type="match status" value="1"/>
</dbReference>
<accession>H5XGX3</accession>
<dbReference type="InterPro" id="IPR005149">
    <property type="entry name" value="Tscrpt_reg_PadR_N"/>
</dbReference>
<keyword evidence="1" id="KW-0175">Coiled coil</keyword>
<dbReference type="HOGENOM" id="CLU_1073195_0_0_11"/>
<dbReference type="STRING" id="882082.SaccyDRAFT_3876"/>
<dbReference type="AlphaFoldDB" id="H5XGX3"/>
<feature type="domain" description="Transcription regulator PadR N-terminal" evidence="3">
    <location>
        <begin position="94"/>
        <end position="168"/>
    </location>
</feature>
<dbReference type="InterPro" id="IPR036390">
    <property type="entry name" value="WH_DNA-bd_sf"/>
</dbReference>
<dbReference type="InterPro" id="IPR036388">
    <property type="entry name" value="WH-like_DNA-bd_sf"/>
</dbReference>
<proteinExistence type="predicted"/>
<name>H5XGX3_9PSEU</name>
<protein>
    <submittedName>
        <fullName evidence="5">Putative transcriptional regulator</fullName>
    </submittedName>
</protein>
<feature type="compositionally biased region" description="Basic residues" evidence="2">
    <location>
        <begin position="39"/>
        <end position="49"/>
    </location>
</feature>
<evidence type="ECO:0000256" key="1">
    <source>
        <dbReference type="SAM" id="Coils"/>
    </source>
</evidence>